<evidence type="ECO:0000259" key="1">
    <source>
        <dbReference type="Pfam" id="PF13933"/>
    </source>
</evidence>
<dbReference type="Gene3D" id="3.40.390.10">
    <property type="entry name" value="Collagenase (Catalytic Domain)"/>
    <property type="match status" value="1"/>
</dbReference>
<dbReference type="EMBL" id="LT598452">
    <property type="protein sequence ID" value="SCV02390.1"/>
    <property type="molecule type" value="Genomic_DNA"/>
</dbReference>
<dbReference type="GO" id="GO:0008237">
    <property type="term" value="F:metallopeptidase activity"/>
    <property type="evidence" value="ECO:0007669"/>
    <property type="project" value="InterPro"/>
</dbReference>
<organism evidence="2 3">
    <name type="scientific">Lachancea nothofagi CBS 11611</name>
    <dbReference type="NCBI Taxonomy" id="1266666"/>
    <lineage>
        <taxon>Eukaryota</taxon>
        <taxon>Fungi</taxon>
        <taxon>Dikarya</taxon>
        <taxon>Ascomycota</taxon>
        <taxon>Saccharomycotina</taxon>
        <taxon>Saccharomycetes</taxon>
        <taxon>Saccharomycetales</taxon>
        <taxon>Saccharomycetaceae</taxon>
        <taxon>Lachancea</taxon>
    </lineage>
</organism>
<keyword evidence="3" id="KW-1185">Reference proteome</keyword>
<accession>A0A1G4KD18</accession>
<proteinExistence type="predicted"/>
<dbReference type="OrthoDB" id="4689212at2759"/>
<evidence type="ECO:0000313" key="2">
    <source>
        <dbReference type="EMBL" id="SCV02390.1"/>
    </source>
</evidence>
<dbReference type="AlphaFoldDB" id="A0A1G4KD18"/>
<dbReference type="InterPro" id="IPR024079">
    <property type="entry name" value="MetalloPept_cat_dom_sf"/>
</dbReference>
<gene>
    <name evidence="2" type="ORF">LANO_0F17546G</name>
</gene>
<dbReference type="Pfam" id="PF13933">
    <property type="entry name" value="HRXXH"/>
    <property type="match status" value="1"/>
</dbReference>
<feature type="domain" description="Putative peptidase" evidence="1">
    <location>
        <begin position="18"/>
        <end position="258"/>
    </location>
</feature>
<evidence type="ECO:0000313" key="3">
    <source>
        <dbReference type="Proteomes" id="UP000189911"/>
    </source>
</evidence>
<sequence>MAKGNFRRNGLVFATALTCIAALVAGLVLAIVAEREAVTLKKGPKTYKTVTTGQWSDAQYPRIHSSCDSTDVDYITKAFADTHDVTSYAKEQLSHKNSVDSEVYKRWFGDGKLYEVLGVVEGLANISKTNLLLRCDDADGLCAKNPNYYAGYHREADMFETVICDYFYEARVPLTSMCTKGNITQYGPTKYAGIDLLHRYFHISSISQNEFIGEFTDDLDETLDLAEHNSTFAVRNVDNYLYFLADVWGNKVKSGGCFDN</sequence>
<reference evidence="3" key="1">
    <citation type="submission" date="2016-03" db="EMBL/GenBank/DDBJ databases">
        <authorList>
            <person name="Devillers Hugo."/>
        </authorList>
    </citation>
    <scope>NUCLEOTIDE SEQUENCE [LARGE SCALE GENOMIC DNA]</scope>
</reference>
<dbReference type="GO" id="GO:0005576">
    <property type="term" value="C:extracellular region"/>
    <property type="evidence" value="ECO:0007669"/>
    <property type="project" value="TreeGrafter"/>
</dbReference>
<name>A0A1G4KD18_9SACH</name>
<dbReference type="GO" id="GO:0008270">
    <property type="term" value="F:zinc ion binding"/>
    <property type="evidence" value="ECO:0007669"/>
    <property type="project" value="TreeGrafter"/>
</dbReference>
<dbReference type="PANTHER" id="PTHR39399:SF1">
    <property type="entry name" value="PROTEIN ZPS1"/>
    <property type="match status" value="1"/>
</dbReference>
<dbReference type="GO" id="GO:0009986">
    <property type="term" value="C:cell surface"/>
    <property type="evidence" value="ECO:0007669"/>
    <property type="project" value="TreeGrafter"/>
</dbReference>
<dbReference type="SUPFAM" id="SSF55486">
    <property type="entry name" value="Metalloproteases ('zincins'), catalytic domain"/>
    <property type="match status" value="1"/>
</dbReference>
<protein>
    <submittedName>
        <fullName evidence="2">LANO_0F17546g1_1</fullName>
    </submittedName>
</protein>
<dbReference type="GO" id="GO:0009277">
    <property type="term" value="C:fungal-type cell wall"/>
    <property type="evidence" value="ECO:0007669"/>
    <property type="project" value="TreeGrafter"/>
</dbReference>
<dbReference type="GO" id="GO:0005178">
    <property type="term" value="F:integrin binding"/>
    <property type="evidence" value="ECO:0007669"/>
    <property type="project" value="TreeGrafter"/>
</dbReference>
<dbReference type="InterPro" id="IPR039124">
    <property type="entry name" value="PRA1-like"/>
</dbReference>
<dbReference type="Proteomes" id="UP000189911">
    <property type="component" value="Chromosome F"/>
</dbReference>
<dbReference type="InterPro" id="IPR029482">
    <property type="entry name" value="HRXXH"/>
</dbReference>
<dbReference type="PANTHER" id="PTHR39399">
    <property type="entry name" value="PROTEIN ZPS1"/>
    <property type="match status" value="1"/>
</dbReference>